<protein>
    <recommendedName>
        <fullName evidence="2">HTH arsR-type domain-containing protein</fullName>
    </recommendedName>
</protein>
<reference evidence="1" key="1">
    <citation type="journal article" date="2014" name="Front. Microbiol.">
        <title>High frequency of phylogenetically diverse reductive dehalogenase-homologous genes in deep subseafloor sedimentary metagenomes.</title>
        <authorList>
            <person name="Kawai M."/>
            <person name="Futagami T."/>
            <person name="Toyoda A."/>
            <person name="Takaki Y."/>
            <person name="Nishi S."/>
            <person name="Hori S."/>
            <person name="Arai W."/>
            <person name="Tsubouchi T."/>
            <person name="Morono Y."/>
            <person name="Uchiyama I."/>
            <person name="Ito T."/>
            <person name="Fujiyama A."/>
            <person name="Inagaki F."/>
            <person name="Takami H."/>
        </authorList>
    </citation>
    <scope>NUCLEOTIDE SEQUENCE</scope>
    <source>
        <strain evidence="1">Expedition CK06-06</strain>
    </source>
</reference>
<dbReference type="EMBL" id="BARW01002236">
    <property type="protein sequence ID" value="GAI69326.1"/>
    <property type="molecule type" value="Genomic_DNA"/>
</dbReference>
<gene>
    <name evidence="1" type="ORF">S12H4_06388</name>
</gene>
<sequence length="45" mass="4874">MAAKEEILGILAGESGPMNRTVLGKRLGLPTSSFQNQLDRMEKQG</sequence>
<evidence type="ECO:0008006" key="2">
    <source>
        <dbReference type="Google" id="ProtNLM"/>
    </source>
</evidence>
<accession>X1RQN9</accession>
<comment type="caution">
    <text evidence="1">The sequence shown here is derived from an EMBL/GenBank/DDBJ whole genome shotgun (WGS) entry which is preliminary data.</text>
</comment>
<name>X1RQN9_9ZZZZ</name>
<dbReference type="AlphaFoldDB" id="X1RQN9"/>
<feature type="non-terminal residue" evidence="1">
    <location>
        <position position="45"/>
    </location>
</feature>
<evidence type="ECO:0000313" key="1">
    <source>
        <dbReference type="EMBL" id="GAI69326.1"/>
    </source>
</evidence>
<organism evidence="1">
    <name type="scientific">marine sediment metagenome</name>
    <dbReference type="NCBI Taxonomy" id="412755"/>
    <lineage>
        <taxon>unclassified sequences</taxon>
        <taxon>metagenomes</taxon>
        <taxon>ecological metagenomes</taxon>
    </lineage>
</organism>
<proteinExistence type="predicted"/>